<name>A0ACC3D9G7_9PEZI</name>
<dbReference type="EMBL" id="JAWDJW010006668">
    <property type="protein sequence ID" value="KAK3063940.1"/>
    <property type="molecule type" value="Genomic_DNA"/>
</dbReference>
<evidence type="ECO:0000313" key="2">
    <source>
        <dbReference type="Proteomes" id="UP001186974"/>
    </source>
</evidence>
<accession>A0ACC3D9G7</accession>
<dbReference type="Proteomes" id="UP001186974">
    <property type="component" value="Unassembled WGS sequence"/>
</dbReference>
<evidence type="ECO:0000313" key="1">
    <source>
        <dbReference type="EMBL" id="KAK3063940.1"/>
    </source>
</evidence>
<comment type="caution">
    <text evidence="1">The sequence shown here is derived from an EMBL/GenBank/DDBJ whole genome shotgun (WGS) entry which is preliminary data.</text>
</comment>
<organism evidence="1 2">
    <name type="scientific">Coniosporium uncinatum</name>
    <dbReference type="NCBI Taxonomy" id="93489"/>
    <lineage>
        <taxon>Eukaryota</taxon>
        <taxon>Fungi</taxon>
        <taxon>Dikarya</taxon>
        <taxon>Ascomycota</taxon>
        <taxon>Pezizomycotina</taxon>
        <taxon>Dothideomycetes</taxon>
        <taxon>Dothideomycetes incertae sedis</taxon>
        <taxon>Coniosporium</taxon>
    </lineage>
</organism>
<sequence length="646" mass="72392">MRLDPPQPVSLDEPDSVQVLRRITQTLSRSTHSDYAIDDRLDFIALFSPYKKENQLPSCCAEICGRDPARMKYQTGEKPLGFLRAPSHRNNAPHIFSSWKISKGDEGDTVQAECTPLPKRRHFLARNVLSKSTESRTDDAGSRQTLEIPIQDCTVDHLPFRYAQFSLFIPVILQHLEVVMVADKLRTTILQNLAVVDTQHICIAIVAPSAGWITDYQRYEFIGDTVLKFVVSHQLFFQHENWHEGYLSERKSRIVSNQRLAKGALSKGLDQYIITEPLKARKWHTTLISETKLDSCSKRNLSMKVVADVVEALIGAAYIGSGTSSAREYIHTFLPEVDAWTPRLIRHPPFDGSNATTMILKAESIVGYRFRNKILLVEALTHPSCDRDVQMESYQRLEFLGDAVLDMLVMSLMTTHQHATELAQGQMTLIRAALVNSNFLGFLCLDFSVEEGTVAVVEQSGGGFATRKDTFSMSMWSLLRHSNASIAKAQVACVERYKSLRAEIKHSLSEGASCLWLHLTRLNPDKFFSDMVESLIGAIFVDSGGSLAECHRFIDRIGLSPYMSRVLTGTVDISHPKTALEHLTGFKTVTYNVQLEEIPVDGEEQRYRCTVSVDGMKVANVTECLSTDEAIIAGASAARKNLEFKL</sequence>
<gene>
    <name evidence="1" type="ORF">LTS18_011521</name>
</gene>
<keyword evidence="2" id="KW-1185">Reference proteome</keyword>
<reference evidence="1" key="1">
    <citation type="submission" date="2024-09" db="EMBL/GenBank/DDBJ databases">
        <title>Black Yeasts Isolated from many extreme environments.</title>
        <authorList>
            <person name="Coleine C."/>
            <person name="Stajich J.E."/>
            <person name="Selbmann L."/>
        </authorList>
    </citation>
    <scope>NUCLEOTIDE SEQUENCE</scope>
    <source>
        <strain evidence="1">CCFEE 5737</strain>
    </source>
</reference>
<protein>
    <submittedName>
        <fullName evidence="1">Uncharacterized protein</fullName>
    </submittedName>
</protein>
<proteinExistence type="predicted"/>